<organism evidence="2 4">
    <name type="scientific">Legionella quateirensis</name>
    <dbReference type="NCBI Taxonomy" id="45072"/>
    <lineage>
        <taxon>Bacteria</taxon>
        <taxon>Pseudomonadati</taxon>
        <taxon>Pseudomonadota</taxon>
        <taxon>Gammaproteobacteria</taxon>
        <taxon>Legionellales</taxon>
        <taxon>Legionellaceae</taxon>
        <taxon>Legionella</taxon>
    </lineage>
</organism>
<dbReference type="EMBL" id="UGOW01000001">
    <property type="protein sequence ID" value="STY16962.1"/>
    <property type="molecule type" value="Genomic_DNA"/>
</dbReference>
<gene>
    <name evidence="1" type="ORF">Lqua_0289</name>
    <name evidence="2" type="ORF">NCTC12376_00756</name>
</gene>
<reference evidence="1 3" key="1">
    <citation type="submission" date="2015-11" db="EMBL/GenBank/DDBJ databases">
        <title>Genomic analysis of 38 Legionella species identifies large and diverse effector repertoires.</title>
        <authorList>
            <person name="Burstein D."/>
            <person name="Amaro F."/>
            <person name="Zusman T."/>
            <person name="Lifshitz Z."/>
            <person name="Cohen O."/>
            <person name="Gilbert J.A."/>
            <person name="Pupko T."/>
            <person name="Shuman H.A."/>
            <person name="Segal G."/>
        </authorList>
    </citation>
    <scope>NUCLEOTIDE SEQUENCE [LARGE SCALE GENOMIC DNA]</scope>
    <source>
        <strain evidence="1 3">ATCC 49507</strain>
    </source>
</reference>
<evidence type="ECO:0000313" key="1">
    <source>
        <dbReference type="EMBL" id="KTD54782.1"/>
    </source>
</evidence>
<dbReference type="Proteomes" id="UP000054639">
    <property type="component" value="Unassembled WGS sequence"/>
</dbReference>
<evidence type="ECO:0000313" key="3">
    <source>
        <dbReference type="Proteomes" id="UP000054639"/>
    </source>
</evidence>
<dbReference type="EMBL" id="LNYR01000002">
    <property type="protein sequence ID" value="KTD54782.1"/>
    <property type="molecule type" value="Genomic_DNA"/>
</dbReference>
<name>A0A378KQX2_9GAMM</name>
<proteinExistence type="predicted"/>
<dbReference type="AlphaFoldDB" id="A0A378KQX2"/>
<dbReference type="RefSeq" id="WP_133141087.1">
    <property type="nucleotide sequence ID" value="NZ_CAAAIL010000014.1"/>
</dbReference>
<accession>A0A378KQX2</accession>
<dbReference type="OrthoDB" id="5647401at2"/>
<keyword evidence="3" id="KW-1185">Reference proteome</keyword>
<sequence length="146" mass="16315">MKLGIYKNGCNETITLDIEPTASVCDLIQLLYEGRDALLEQVPFETYQQVISLNIVNLYSEHFVTQLVPGTMLTDYDLDESSYITMNNFSSDNLLYIMSGINSSSNTKDSAILAARTRSHFFGNGTASDGQDYEKESALFEIRSGR</sequence>
<reference evidence="2 4" key="2">
    <citation type="submission" date="2018-06" db="EMBL/GenBank/DDBJ databases">
        <authorList>
            <consortium name="Pathogen Informatics"/>
            <person name="Doyle S."/>
        </authorList>
    </citation>
    <scope>NUCLEOTIDE SEQUENCE [LARGE SCALE GENOMIC DNA]</scope>
    <source>
        <strain evidence="2 4">NCTC12376</strain>
    </source>
</reference>
<evidence type="ECO:0000313" key="2">
    <source>
        <dbReference type="EMBL" id="STY16962.1"/>
    </source>
</evidence>
<evidence type="ECO:0000313" key="4">
    <source>
        <dbReference type="Proteomes" id="UP000254230"/>
    </source>
</evidence>
<dbReference type="Proteomes" id="UP000254230">
    <property type="component" value="Unassembled WGS sequence"/>
</dbReference>
<protein>
    <submittedName>
        <fullName evidence="2">Uncharacterized protein</fullName>
    </submittedName>
</protein>